<proteinExistence type="predicted"/>
<name>A0ABW2G872_9ACTN</name>
<sequence length="203" mass="22879">MSWSESLPEVLTRSDFASAVGREPRSIELMAGRGLIADPTHRNRGKFVWEEQPAMDWFRTLHEHAVVVPAHDLAEKELARYSAYFCPLSSSHVGLARPRLLVMYRQGGRGRVFDVTAVETIHQKVPGTREASWATRSIVRDGETLDASRKPWTVFYLSEIDTIERITPVIQQGRYLPVGDVRNALSCGHLVVPTLDEAFPARK</sequence>
<dbReference type="Proteomes" id="UP001596413">
    <property type="component" value="Unassembled WGS sequence"/>
</dbReference>
<protein>
    <submittedName>
        <fullName evidence="1">Uncharacterized protein</fullName>
    </submittedName>
</protein>
<reference evidence="2" key="1">
    <citation type="journal article" date="2019" name="Int. J. Syst. Evol. Microbiol.">
        <title>The Global Catalogue of Microorganisms (GCM) 10K type strain sequencing project: providing services to taxonomists for standard genome sequencing and annotation.</title>
        <authorList>
            <consortium name="The Broad Institute Genomics Platform"/>
            <consortium name="The Broad Institute Genome Sequencing Center for Infectious Disease"/>
            <person name="Wu L."/>
            <person name="Ma J."/>
        </authorList>
    </citation>
    <scope>NUCLEOTIDE SEQUENCE [LARGE SCALE GENOMIC DNA]</scope>
    <source>
        <strain evidence="2">CGMCC 1.13681</strain>
    </source>
</reference>
<dbReference type="RefSeq" id="WP_386411215.1">
    <property type="nucleotide sequence ID" value="NZ_JBHSZO010000002.1"/>
</dbReference>
<dbReference type="EMBL" id="JBHSZO010000002">
    <property type="protein sequence ID" value="MFC7216985.1"/>
    <property type="molecule type" value="Genomic_DNA"/>
</dbReference>
<evidence type="ECO:0000313" key="1">
    <source>
        <dbReference type="EMBL" id="MFC7216985.1"/>
    </source>
</evidence>
<comment type="caution">
    <text evidence="1">The sequence shown here is derived from an EMBL/GenBank/DDBJ whole genome shotgun (WGS) entry which is preliminary data.</text>
</comment>
<gene>
    <name evidence="1" type="ORF">ACFQLX_02190</name>
</gene>
<accession>A0ABW2G872</accession>
<keyword evidence="2" id="KW-1185">Reference proteome</keyword>
<organism evidence="1 2">
    <name type="scientific">Streptomyces polyrhachis</name>
    <dbReference type="NCBI Taxonomy" id="1282885"/>
    <lineage>
        <taxon>Bacteria</taxon>
        <taxon>Bacillati</taxon>
        <taxon>Actinomycetota</taxon>
        <taxon>Actinomycetes</taxon>
        <taxon>Kitasatosporales</taxon>
        <taxon>Streptomycetaceae</taxon>
        <taxon>Streptomyces</taxon>
    </lineage>
</organism>
<evidence type="ECO:0000313" key="2">
    <source>
        <dbReference type="Proteomes" id="UP001596413"/>
    </source>
</evidence>